<keyword evidence="14" id="KW-1185">Reference proteome</keyword>
<protein>
    <recommendedName>
        <fullName evidence="5 12">Adenylate kinase</fullName>
        <shortName evidence="12">AK</shortName>
        <ecNumber evidence="4 12">2.7.4.3</ecNumber>
    </recommendedName>
    <alternativeName>
        <fullName evidence="11 12">ATP-AMP transphosphorylase</fullName>
    </alternativeName>
</protein>
<accession>A0A4P2VD27</accession>
<evidence type="ECO:0000256" key="11">
    <source>
        <dbReference type="ARBA" id="ARBA00033336"/>
    </source>
</evidence>
<name>A0A4P2VD27_9ARCH</name>
<dbReference type="Pfam" id="PF13207">
    <property type="entry name" value="AAA_17"/>
    <property type="match status" value="1"/>
</dbReference>
<evidence type="ECO:0000256" key="4">
    <source>
        <dbReference type="ARBA" id="ARBA00012955"/>
    </source>
</evidence>
<keyword evidence="10 12" id="KW-0067">ATP-binding</keyword>
<gene>
    <name evidence="12" type="primary">adkA</name>
    <name evidence="13" type="ORF">NAS2_0330</name>
</gene>
<comment type="similarity">
    <text evidence="3 12">Belongs to the archaeal adenylate kinase family.</text>
</comment>
<organism evidence="13 14">
    <name type="scientific">Conexivisphaera calida</name>
    <dbReference type="NCBI Taxonomy" id="1874277"/>
    <lineage>
        <taxon>Archaea</taxon>
        <taxon>Nitrososphaerota</taxon>
        <taxon>Conexivisphaeria</taxon>
        <taxon>Conexivisphaerales</taxon>
        <taxon>Conexivisphaeraceae</taxon>
        <taxon>Conexivisphaera</taxon>
    </lineage>
</organism>
<evidence type="ECO:0000256" key="1">
    <source>
        <dbReference type="ARBA" id="ARBA00000582"/>
    </source>
</evidence>
<evidence type="ECO:0000256" key="7">
    <source>
        <dbReference type="ARBA" id="ARBA00022679"/>
    </source>
</evidence>
<evidence type="ECO:0000313" key="14">
    <source>
        <dbReference type="Proteomes" id="UP000509448"/>
    </source>
</evidence>
<proteinExistence type="inferred from homology"/>
<evidence type="ECO:0000256" key="2">
    <source>
        <dbReference type="ARBA" id="ARBA00004496"/>
    </source>
</evidence>
<keyword evidence="9 12" id="KW-0418">Kinase</keyword>
<keyword evidence="6 12" id="KW-0963">Cytoplasm</keyword>
<dbReference type="EMBL" id="AP018732">
    <property type="protein sequence ID" value="BBE41722.1"/>
    <property type="molecule type" value="Genomic_DNA"/>
</dbReference>
<dbReference type="InterPro" id="IPR027417">
    <property type="entry name" value="P-loop_NTPase"/>
</dbReference>
<dbReference type="KEGG" id="ccai:NAS2_0330"/>
<sequence>MRAVIGGIPGVGKSTVLDILRAKLGARLEVVNYGTVMMEEAKLRGAADRDQMRRLPAQVQREIQASAARKISSMKVEFLLVDTHFSIKTPQGYLPGMPSHVVSALAPDALIVLFASAEEISSRRAADATRVRESSIESVREELEMERLFAVAASNECGAPLAMIMNRQGEAEGAANALAAVMGV</sequence>
<evidence type="ECO:0000256" key="3">
    <source>
        <dbReference type="ARBA" id="ARBA00007088"/>
    </source>
</evidence>
<dbReference type="NCBIfam" id="NF003122">
    <property type="entry name" value="PRK04040.1"/>
    <property type="match status" value="1"/>
</dbReference>
<evidence type="ECO:0000256" key="9">
    <source>
        <dbReference type="ARBA" id="ARBA00022777"/>
    </source>
</evidence>
<dbReference type="Gene3D" id="3.40.50.300">
    <property type="entry name" value="P-loop containing nucleotide triphosphate hydrolases"/>
    <property type="match status" value="1"/>
</dbReference>
<dbReference type="GO" id="GO:0005524">
    <property type="term" value="F:ATP binding"/>
    <property type="evidence" value="ECO:0007669"/>
    <property type="project" value="UniProtKB-UniRule"/>
</dbReference>
<dbReference type="HAMAP" id="MF_00234">
    <property type="entry name" value="Adenylate_kinase_AdkA"/>
    <property type="match status" value="1"/>
</dbReference>
<dbReference type="OrthoDB" id="26198at2157"/>
<evidence type="ECO:0000256" key="6">
    <source>
        <dbReference type="ARBA" id="ARBA00022490"/>
    </source>
</evidence>
<evidence type="ECO:0000256" key="12">
    <source>
        <dbReference type="HAMAP-Rule" id="MF_00234"/>
    </source>
</evidence>
<evidence type="ECO:0000256" key="8">
    <source>
        <dbReference type="ARBA" id="ARBA00022741"/>
    </source>
</evidence>
<comment type="subcellular location">
    <subcellularLocation>
        <location evidence="2 12">Cytoplasm</location>
    </subcellularLocation>
</comment>
<reference evidence="13 14" key="1">
    <citation type="journal article" date="2019" name="ISME J.">
        <title>Isolation and characterization of a thermophilic sulfur- and iron-reducing thaumarchaeote from a terrestrial acidic hot spring.</title>
        <authorList>
            <person name="Kato S."/>
            <person name="Itoh T."/>
            <person name="Yuki M."/>
            <person name="Nagamori M."/>
            <person name="Ohnishi M."/>
            <person name="Uematsu K."/>
            <person name="Suzuki K."/>
            <person name="Takashina T."/>
            <person name="Ohkuma M."/>
        </authorList>
    </citation>
    <scope>NUCLEOTIDE SEQUENCE [LARGE SCALE GENOMIC DNA]</scope>
    <source>
        <strain evidence="13 14">NAS-02</strain>
    </source>
</reference>
<evidence type="ECO:0000313" key="13">
    <source>
        <dbReference type="EMBL" id="BBE41722.1"/>
    </source>
</evidence>
<dbReference type="GO" id="GO:0005737">
    <property type="term" value="C:cytoplasm"/>
    <property type="evidence" value="ECO:0007669"/>
    <property type="project" value="UniProtKB-SubCell"/>
</dbReference>
<evidence type="ECO:0000256" key="10">
    <source>
        <dbReference type="ARBA" id="ARBA00022840"/>
    </source>
</evidence>
<dbReference type="InterPro" id="IPR023477">
    <property type="entry name" value="Adenylate_kinase_AdkA"/>
</dbReference>
<keyword evidence="7 12" id="KW-0808">Transferase</keyword>
<keyword evidence="8 12" id="KW-0547">Nucleotide-binding</keyword>
<feature type="binding site" evidence="12">
    <location>
        <begin position="7"/>
        <end position="15"/>
    </location>
    <ligand>
        <name>ATP</name>
        <dbReference type="ChEBI" id="CHEBI:30616"/>
    </ligand>
</feature>
<dbReference type="GeneID" id="55584148"/>
<dbReference type="Proteomes" id="UP000509448">
    <property type="component" value="Chromosome"/>
</dbReference>
<dbReference type="AlphaFoldDB" id="A0A4P2VD27"/>
<comment type="catalytic activity">
    <reaction evidence="1 12">
        <text>AMP + ATP = 2 ADP</text>
        <dbReference type="Rhea" id="RHEA:12973"/>
        <dbReference type="ChEBI" id="CHEBI:30616"/>
        <dbReference type="ChEBI" id="CHEBI:456215"/>
        <dbReference type="ChEBI" id="CHEBI:456216"/>
        <dbReference type="EC" id="2.7.4.3"/>
    </reaction>
</comment>
<dbReference type="SUPFAM" id="SSF52540">
    <property type="entry name" value="P-loop containing nucleoside triphosphate hydrolases"/>
    <property type="match status" value="1"/>
</dbReference>
<evidence type="ECO:0000256" key="5">
    <source>
        <dbReference type="ARBA" id="ARBA00019926"/>
    </source>
</evidence>
<dbReference type="RefSeq" id="WP_174448031.1">
    <property type="nucleotide sequence ID" value="NZ_AP018732.1"/>
</dbReference>
<dbReference type="GO" id="GO:0004017">
    <property type="term" value="F:AMP kinase activity"/>
    <property type="evidence" value="ECO:0007669"/>
    <property type="project" value="UniProtKB-UniRule"/>
</dbReference>
<dbReference type="EC" id="2.7.4.3" evidence="4 12"/>